<keyword evidence="1" id="KW-1133">Transmembrane helix</keyword>
<sequence length="142" mass="14501">MPVRKRDAVAPATPHPIAPTRIIAAPPVLVGIAAMAGKAQGVGRIPAGRTDVAARLLAAIPANYLLTSLATATLARLLWRGLGVDPANASVAAMLASFVMFSVLALVAFGVRSALKLWLWMIGSGAVLGAGLWLSLTSGGRL</sequence>
<dbReference type="AlphaFoldDB" id="A0A0J7XH82"/>
<dbReference type="Proteomes" id="UP000052268">
    <property type="component" value="Unassembled WGS sequence"/>
</dbReference>
<accession>A0A0J7XH82</accession>
<feature type="transmembrane region" description="Helical" evidence="1">
    <location>
        <begin position="117"/>
        <end position="136"/>
    </location>
</feature>
<keyword evidence="1" id="KW-0472">Membrane</keyword>
<protein>
    <submittedName>
        <fullName evidence="2">Iron transporter</fullName>
    </submittedName>
</protein>
<dbReference type="RefSeq" id="WP_236711391.1">
    <property type="nucleotide sequence ID" value="NZ_KQ130459.1"/>
</dbReference>
<dbReference type="EMBL" id="JACU01000013">
    <property type="protein sequence ID" value="KMS51132.1"/>
    <property type="molecule type" value="Genomic_DNA"/>
</dbReference>
<evidence type="ECO:0000313" key="3">
    <source>
        <dbReference type="Proteomes" id="UP000052268"/>
    </source>
</evidence>
<keyword evidence="1" id="KW-0812">Transmembrane</keyword>
<evidence type="ECO:0000256" key="1">
    <source>
        <dbReference type="SAM" id="Phobius"/>
    </source>
</evidence>
<feature type="transmembrane region" description="Helical" evidence="1">
    <location>
        <begin position="56"/>
        <end position="79"/>
    </location>
</feature>
<dbReference type="PATRIC" id="fig|1114963.3.peg.4658"/>
<evidence type="ECO:0000313" key="2">
    <source>
        <dbReference type="EMBL" id="KMS51132.1"/>
    </source>
</evidence>
<organism evidence="2 3">
    <name type="scientific">Novosphingobium barchaimii LL02</name>
    <dbReference type="NCBI Taxonomy" id="1114963"/>
    <lineage>
        <taxon>Bacteria</taxon>
        <taxon>Pseudomonadati</taxon>
        <taxon>Pseudomonadota</taxon>
        <taxon>Alphaproteobacteria</taxon>
        <taxon>Sphingomonadales</taxon>
        <taxon>Sphingomonadaceae</taxon>
        <taxon>Novosphingobium</taxon>
    </lineage>
</organism>
<gene>
    <name evidence="2" type="ORF">V474_05090</name>
</gene>
<reference evidence="2 3" key="1">
    <citation type="journal article" date="2015" name="G3 (Bethesda)">
        <title>Insights into Ongoing Evolution of the Hexachlorocyclohexane Catabolic Pathway from Comparative Genomics of Ten Sphingomonadaceae Strains.</title>
        <authorList>
            <person name="Pearce S.L."/>
            <person name="Oakeshott J.G."/>
            <person name="Pandey G."/>
        </authorList>
    </citation>
    <scope>NUCLEOTIDE SEQUENCE [LARGE SCALE GENOMIC DNA]</scope>
    <source>
        <strain evidence="2 3">LL02</strain>
    </source>
</reference>
<name>A0A0J7XH82_9SPHN</name>
<comment type="caution">
    <text evidence="2">The sequence shown here is derived from an EMBL/GenBank/DDBJ whole genome shotgun (WGS) entry which is preliminary data.</text>
</comment>
<keyword evidence="3" id="KW-1185">Reference proteome</keyword>
<proteinExistence type="predicted"/>
<feature type="transmembrane region" description="Helical" evidence="1">
    <location>
        <begin position="91"/>
        <end position="111"/>
    </location>
</feature>